<proteinExistence type="predicted"/>
<name>A0A1H9SSI8_9GAMM</name>
<dbReference type="InterPro" id="IPR014710">
    <property type="entry name" value="RmlC-like_jellyroll"/>
</dbReference>
<dbReference type="EMBL" id="FOGS01000004">
    <property type="protein sequence ID" value="SER87871.1"/>
    <property type="molecule type" value="Genomic_DNA"/>
</dbReference>
<dbReference type="AlphaFoldDB" id="A0A1H9SSI8"/>
<evidence type="ECO:0000313" key="1">
    <source>
        <dbReference type="EMBL" id="SER87871.1"/>
    </source>
</evidence>
<reference evidence="2" key="1">
    <citation type="submission" date="2016-10" db="EMBL/GenBank/DDBJ databases">
        <authorList>
            <person name="Varghese N."/>
            <person name="Submissions S."/>
        </authorList>
    </citation>
    <scope>NUCLEOTIDE SEQUENCE [LARGE SCALE GENOMIC DNA]</scope>
    <source>
        <strain evidence="2">CGMCC 1.6495</strain>
    </source>
</reference>
<organism evidence="1 2">
    <name type="scientific">Vreelandella subterranea</name>
    <dbReference type="NCBI Taxonomy" id="416874"/>
    <lineage>
        <taxon>Bacteria</taxon>
        <taxon>Pseudomonadati</taxon>
        <taxon>Pseudomonadota</taxon>
        <taxon>Gammaproteobacteria</taxon>
        <taxon>Oceanospirillales</taxon>
        <taxon>Halomonadaceae</taxon>
        <taxon>Vreelandella</taxon>
    </lineage>
</organism>
<dbReference type="PANTHER" id="PTHR36448">
    <property type="entry name" value="BLR7373 PROTEIN"/>
    <property type="match status" value="1"/>
</dbReference>
<dbReference type="PIRSF" id="PIRSF019307">
    <property type="entry name" value="UCP019307"/>
    <property type="match status" value="1"/>
</dbReference>
<accession>A0A1H9SSI8</accession>
<dbReference type="Proteomes" id="UP000198505">
    <property type="component" value="Unassembled WGS sequence"/>
</dbReference>
<gene>
    <name evidence="1" type="ORF">SAMN04487958_1044</name>
</gene>
<dbReference type="SUPFAM" id="SSF51182">
    <property type="entry name" value="RmlC-like cupins"/>
    <property type="match status" value="1"/>
</dbReference>
<dbReference type="RefSeq" id="WP_092826557.1">
    <property type="nucleotide sequence ID" value="NZ_FOGS01000004.1"/>
</dbReference>
<dbReference type="PANTHER" id="PTHR36448:SF2">
    <property type="entry name" value="CUPIN TYPE-1 DOMAIN-CONTAINING PROTEIN"/>
    <property type="match status" value="1"/>
</dbReference>
<dbReference type="InterPro" id="IPR014500">
    <property type="entry name" value="UCP019307_cupin"/>
</dbReference>
<dbReference type="InterPro" id="IPR011051">
    <property type="entry name" value="RmlC_Cupin_sf"/>
</dbReference>
<dbReference type="InterPro" id="IPR047121">
    <property type="entry name" value="YjiB-like"/>
</dbReference>
<dbReference type="Gene3D" id="2.60.120.10">
    <property type="entry name" value="Jelly Rolls"/>
    <property type="match status" value="1"/>
</dbReference>
<sequence>MNTPQPETLYVDSDETTGYPNSPLPVLIYRDVIDTPDPEARAATFEAIFKRHGWPPSWRYHLYDFDHFHSTAHEVLGIFRGQARARLGGPNGRELMLCVGDVLVLPAGVGHASLEADDDFCMVGAYPPGQNPAIERGDPAQLEAAKARVASVALPENDPVGGSLTSLWRQDA</sequence>
<keyword evidence="2" id="KW-1185">Reference proteome</keyword>
<dbReference type="STRING" id="416874.SAMN04487958_1044"/>
<evidence type="ECO:0000313" key="2">
    <source>
        <dbReference type="Proteomes" id="UP000198505"/>
    </source>
</evidence>
<dbReference type="CDD" id="cd02219">
    <property type="entry name" value="cupin_YjlB-like"/>
    <property type="match status" value="1"/>
</dbReference>
<protein>
    <submittedName>
        <fullName evidence="1">Uncharacterized protein YjlB</fullName>
    </submittedName>
</protein>